<dbReference type="EMBL" id="JSZA02000340">
    <property type="protein sequence ID" value="TGN99808.1"/>
    <property type="molecule type" value="Genomic_DNA"/>
</dbReference>
<proteinExistence type="predicted"/>
<keyword evidence="2" id="KW-1185">Reference proteome</keyword>
<evidence type="ECO:0000313" key="2">
    <source>
        <dbReference type="Proteomes" id="UP000030428"/>
    </source>
</evidence>
<accession>A0A4E0QJX1</accession>
<sequence>MFFWFPRANTFQRNPIFLKNRIFWHLAPGIFKIIFFDWINQILGLKGSPNFREPIVISYLPQQEWLVGARVNKRRMRRNQKLVLSALLHEYSQQKSLPIHKQTQFRLINKNNKY</sequence>
<evidence type="ECO:0000313" key="1">
    <source>
        <dbReference type="EMBL" id="TGN99808.1"/>
    </source>
</evidence>
<protein>
    <submittedName>
        <fullName evidence="1">Uncharacterized protein</fullName>
    </submittedName>
</protein>
<dbReference type="Proteomes" id="UP000030428">
    <property type="component" value="Unassembled WGS sequence"/>
</dbReference>
<name>A0A4E0QJX1_9GAMM</name>
<dbReference type="AlphaFoldDB" id="A0A4E0QJX1"/>
<gene>
    <name evidence="1" type="ORF">PN36_33345</name>
</gene>
<reference evidence="1 2" key="1">
    <citation type="journal article" date="2016" name="Front. Microbiol.">
        <title>Single-Cell (Meta-)Genomics of a Dimorphic Candidatus Thiomargarita nelsonii Reveals Genomic Plasticity.</title>
        <authorList>
            <person name="Flood B.E."/>
            <person name="Fliss P."/>
            <person name="Jones D.S."/>
            <person name="Dick G.J."/>
            <person name="Jain S."/>
            <person name="Kaster A.K."/>
            <person name="Winkel M."/>
            <person name="Mussmann M."/>
            <person name="Bailey J."/>
        </authorList>
    </citation>
    <scope>NUCLEOTIDE SEQUENCE [LARGE SCALE GENOMIC DNA]</scope>
    <source>
        <strain evidence="1">Hydrate Ridge</strain>
    </source>
</reference>
<comment type="caution">
    <text evidence="1">The sequence shown here is derived from an EMBL/GenBank/DDBJ whole genome shotgun (WGS) entry which is preliminary data.</text>
</comment>
<organism evidence="1 2">
    <name type="scientific">Candidatus Thiomargarita nelsonii</name>
    <dbReference type="NCBI Taxonomy" id="1003181"/>
    <lineage>
        <taxon>Bacteria</taxon>
        <taxon>Pseudomonadati</taxon>
        <taxon>Pseudomonadota</taxon>
        <taxon>Gammaproteobacteria</taxon>
        <taxon>Thiotrichales</taxon>
        <taxon>Thiotrichaceae</taxon>
        <taxon>Thiomargarita</taxon>
    </lineage>
</organism>